<dbReference type="KEGG" id="swd:Swoo_0715"/>
<evidence type="ECO:0000256" key="1">
    <source>
        <dbReference type="ARBA" id="ARBA00004167"/>
    </source>
</evidence>
<accession>B1KE24</accession>
<comment type="subcellular location">
    <subcellularLocation>
        <location evidence="1">Membrane</location>
        <topology evidence="1">Single-pass membrane protein</topology>
    </subcellularLocation>
</comment>
<dbReference type="STRING" id="392500.Swoo_0715"/>
<evidence type="ECO:0000256" key="3">
    <source>
        <dbReference type="ARBA" id="ARBA00022729"/>
    </source>
</evidence>
<keyword evidence="4 7" id="KW-1133">Transmembrane helix</keyword>
<evidence type="ECO:0000256" key="5">
    <source>
        <dbReference type="ARBA" id="ARBA00023136"/>
    </source>
</evidence>
<protein>
    <submittedName>
        <fullName evidence="10">SH3 type 3 domain protein</fullName>
    </submittedName>
</protein>
<organism evidence="10 11">
    <name type="scientific">Shewanella woodyi (strain ATCC 51908 / MS32)</name>
    <dbReference type="NCBI Taxonomy" id="392500"/>
    <lineage>
        <taxon>Bacteria</taxon>
        <taxon>Pseudomonadati</taxon>
        <taxon>Pseudomonadota</taxon>
        <taxon>Gammaproteobacteria</taxon>
        <taxon>Alteromonadales</taxon>
        <taxon>Shewanellaceae</taxon>
        <taxon>Shewanella</taxon>
    </lineage>
</organism>
<evidence type="ECO:0000313" key="11">
    <source>
        <dbReference type="Proteomes" id="UP000002168"/>
    </source>
</evidence>
<dbReference type="RefSeq" id="WP_012323357.1">
    <property type="nucleotide sequence ID" value="NC_010506.1"/>
</dbReference>
<proteinExistence type="predicted"/>
<feature type="coiled-coil region" evidence="6">
    <location>
        <begin position="103"/>
        <end position="154"/>
    </location>
</feature>
<dbReference type="Pfam" id="PF08239">
    <property type="entry name" value="SH3_3"/>
    <property type="match status" value="1"/>
</dbReference>
<feature type="domain" description="SH3b" evidence="9">
    <location>
        <begin position="21"/>
        <end position="86"/>
    </location>
</feature>
<keyword evidence="5 7" id="KW-0472">Membrane</keyword>
<dbReference type="NCBIfam" id="TIGR04211">
    <property type="entry name" value="SH3_and_anchor"/>
    <property type="match status" value="1"/>
</dbReference>
<keyword evidence="3 8" id="KW-0732">Signal</keyword>
<feature type="transmembrane region" description="Helical" evidence="7">
    <location>
        <begin position="159"/>
        <end position="180"/>
    </location>
</feature>
<evidence type="ECO:0000256" key="7">
    <source>
        <dbReference type="SAM" id="Phobius"/>
    </source>
</evidence>
<dbReference type="InterPro" id="IPR016476">
    <property type="entry name" value="SH3_dom_pro"/>
</dbReference>
<evidence type="ECO:0000256" key="4">
    <source>
        <dbReference type="ARBA" id="ARBA00022989"/>
    </source>
</evidence>
<dbReference type="EMBL" id="CP000961">
    <property type="protein sequence ID" value="ACA85010.1"/>
    <property type="molecule type" value="Genomic_DNA"/>
</dbReference>
<dbReference type="HOGENOM" id="CLU_094106_0_2_6"/>
<dbReference type="PROSITE" id="PS51781">
    <property type="entry name" value="SH3B"/>
    <property type="match status" value="1"/>
</dbReference>
<name>B1KE24_SHEWM</name>
<evidence type="ECO:0000259" key="9">
    <source>
        <dbReference type="PROSITE" id="PS51781"/>
    </source>
</evidence>
<sequence precursor="true">MLRILALVGLMLLSPSLLAAGQTRYISDEVYLFLHGGPGTQFRILGSVEAGQEITVLGEKQGNYSKIIDHKGREGWVETKMISAQKSLRVQLPEVQAELTKTKAELEQVVNSSDSNVQELRQVKAQLARAEESLEQASTERDRATRELANIQKNERFQMWQEGGIIAAAGLLMGIILVYLPRPRRKKRSNW</sequence>
<evidence type="ECO:0000256" key="8">
    <source>
        <dbReference type="SAM" id="SignalP"/>
    </source>
</evidence>
<dbReference type="eggNOG" id="COG4991">
    <property type="taxonomic scope" value="Bacteria"/>
</dbReference>
<dbReference type="PIRSF" id="PIRSF006158">
    <property type="entry name" value="UCP006158_SH3"/>
    <property type="match status" value="1"/>
</dbReference>
<keyword evidence="6" id="KW-0175">Coiled coil</keyword>
<reference evidence="10 11" key="1">
    <citation type="submission" date="2008-02" db="EMBL/GenBank/DDBJ databases">
        <title>Complete sequence of Shewanella woodyi ATCC 51908.</title>
        <authorList>
            <consortium name="US DOE Joint Genome Institute"/>
            <person name="Copeland A."/>
            <person name="Lucas S."/>
            <person name="Lapidus A."/>
            <person name="Glavina del Rio T."/>
            <person name="Dalin E."/>
            <person name="Tice H."/>
            <person name="Bruce D."/>
            <person name="Goodwin L."/>
            <person name="Pitluck S."/>
            <person name="Sims D."/>
            <person name="Brettin T."/>
            <person name="Detter J.C."/>
            <person name="Han C."/>
            <person name="Kuske C.R."/>
            <person name="Schmutz J."/>
            <person name="Larimer F."/>
            <person name="Land M."/>
            <person name="Hauser L."/>
            <person name="Kyrpides N."/>
            <person name="Lykidis A."/>
            <person name="Zhao J.-S."/>
            <person name="Richardson P."/>
        </authorList>
    </citation>
    <scope>NUCLEOTIDE SEQUENCE [LARGE SCALE GENOMIC DNA]</scope>
    <source>
        <strain evidence="11">ATCC 51908 / MS32</strain>
    </source>
</reference>
<evidence type="ECO:0000256" key="6">
    <source>
        <dbReference type="SAM" id="Coils"/>
    </source>
</evidence>
<evidence type="ECO:0000256" key="2">
    <source>
        <dbReference type="ARBA" id="ARBA00022692"/>
    </source>
</evidence>
<dbReference type="InterPro" id="IPR003646">
    <property type="entry name" value="SH3-like_bac-type"/>
</dbReference>
<keyword evidence="11" id="KW-1185">Reference proteome</keyword>
<dbReference type="SMART" id="SM00287">
    <property type="entry name" value="SH3b"/>
    <property type="match status" value="1"/>
</dbReference>
<dbReference type="Gene3D" id="2.30.30.40">
    <property type="entry name" value="SH3 Domains"/>
    <property type="match status" value="1"/>
</dbReference>
<evidence type="ECO:0000313" key="10">
    <source>
        <dbReference type="EMBL" id="ACA85010.1"/>
    </source>
</evidence>
<gene>
    <name evidence="10" type="ordered locus">Swoo_0715</name>
</gene>
<feature type="chain" id="PRO_5002764740" evidence="8">
    <location>
        <begin position="20"/>
        <end position="191"/>
    </location>
</feature>
<dbReference type="AlphaFoldDB" id="B1KE24"/>
<dbReference type="Proteomes" id="UP000002168">
    <property type="component" value="Chromosome"/>
</dbReference>
<feature type="signal peptide" evidence="8">
    <location>
        <begin position="1"/>
        <end position="19"/>
    </location>
</feature>
<dbReference type="GO" id="GO:0016020">
    <property type="term" value="C:membrane"/>
    <property type="evidence" value="ECO:0007669"/>
    <property type="project" value="UniProtKB-SubCell"/>
</dbReference>
<keyword evidence="2 7" id="KW-0812">Transmembrane</keyword>
<dbReference type="Gene3D" id="1.20.920.20">
    <property type="match status" value="1"/>
</dbReference>